<keyword evidence="5" id="KW-1185">Reference proteome</keyword>
<evidence type="ECO:0000313" key="4">
    <source>
        <dbReference type="EMBL" id="BES96540.1"/>
    </source>
</evidence>
<keyword evidence="3" id="KW-0812">Transmembrane</keyword>
<protein>
    <recommendedName>
        <fullName evidence="6">EF-hand domain-containing protein</fullName>
    </recommendedName>
</protein>
<evidence type="ECO:0000256" key="3">
    <source>
        <dbReference type="SAM" id="Phobius"/>
    </source>
</evidence>
<keyword evidence="3" id="KW-0472">Membrane</keyword>
<feature type="region of interest" description="Disordered" evidence="2">
    <location>
        <begin position="83"/>
        <end position="106"/>
    </location>
</feature>
<sequence>MADDLVTKLDELFDQCQPNDNDVADIRKVLEVLTNSQEVSDVIDEQLTQELCDLFVDGTDGSIARNEFISRIKQVIYPVQESSSSSSSLNGELPSSTPASERGQGDDIPWLRRRSLYCMSSFSSADISQPLDTSDSPRKEMLANLVRFEAQNKRLQDSLQRSQETCFKMANDHDIELAVIKRRLNDVKTKNKSLKEELKMCSRKAETAEALEIEVASAHRTIGQLKEDLAKTKISLTEAKNGMYSLSVENEGLKKEIAALRSRLHSEEQLLFQIEQLRADKQQILETYSDNAASAIPNFVELDAENVELTPDGRCCIPDKIGEAGGHVSIDEELTAIKSNFLTAQDKNTMCDIPQLVNKHTQTLPSDNRSVGTHAFCYTSNKATSCNLSMPCVHVGSQTPEHQPCPQNKVVQEVAHVGQQKRFSFRRILLLIFAFFFCVVFVKNPWTTHLNLIVCQGITDFFRRSIGYRPHPY</sequence>
<name>A0ABN7B010_9HEMI</name>
<feature type="coiled-coil region" evidence="1">
    <location>
        <begin position="138"/>
        <end position="270"/>
    </location>
</feature>
<evidence type="ECO:0000256" key="1">
    <source>
        <dbReference type="SAM" id="Coils"/>
    </source>
</evidence>
<dbReference type="Proteomes" id="UP001307889">
    <property type="component" value="Chromosome 7"/>
</dbReference>
<proteinExistence type="predicted"/>
<feature type="compositionally biased region" description="Polar residues" evidence="2">
    <location>
        <begin position="89"/>
        <end position="99"/>
    </location>
</feature>
<dbReference type="EMBL" id="AP028915">
    <property type="protein sequence ID" value="BES96540.1"/>
    <property type="molecule type" value="Genomic_DNA"/>
</dbReference>
<evidence type="ECO:0008006" key="6">
    <source>
        <dbReference type="Google" id="ProtNLM"/>
    </source>
</evidence>
<keyword evidence="3" id="KW-1133">Transmembrane helix</keyword>
<gene>
    <name evidence="4" type="ORF">NTJ_09351</name>
</gene>
<keyword evidence="1" id="KW-0175">Coiled coil</keyword>
<feature type="transmembrane region" description="Helical" evidence="3">
    <location>
        <begin position="428"/>
        <end position="446"/>
    </location>
</feature>
<evidence type="ECO:0000256" key="2">
    <source>
        <dbReference type="SAM" id="MobiDB-lite"/>
    </source>
</evidence>
<reference evidence="4 5" key="1">
    <citation type="submission" date="2023-09" db="EMBL/GenBank/DDBJ databases">
        <title>Nesidiocoris tenuis whole genome shotgun sequence.</title>
        <authorList>
            <person name="Shibata T."/>
            <person name="Shimoda M."/>
            <person name="Kobayashi T."/>
            <person name="Uehara T."/>
        </authorList>
    </citation>
    <scope>NUCLEOTIDE SEQUENCE [LARGE SCALE GENOMIC DNA]</scope>
    <source>
        <strain evidence="4 5">Japan</strain>
    </source>
</reference>
<accession>A0ABN7B010</accession>
<organism evidence="4 5">
    <name type="scientific">Nesidiocoris tenuis</name>
    <dbReference type="NCBI Taxonomy" id="355587"/>
    <lineage>
        <taxon>Eukaryota</taxon>
        <taxon>Metazoa</taxon>
        <taxon>Ecdysozoa</taxon>
        <taxon>Arthropoda</taxon>
        <taxon>Hexapoda</taxon>
        <taxon>Insecta</taxon>
        <taxon>Pterygota</taxon>
        <taxon>Neoptera</taxon>
        <taxon>Paraneoptera</taxon>
        <taxon>Hemiptera</taxon>
        <taxon>Heteroptera</taxon>
        <taxon>Panheteroptera</taxon>
        <taxon>Cimicomorpha</taxon>
        <taxon>Miridae</taxon>
        <taxon>Dicyphina</taxon>
        <taxon>Nesidiocoris</taxon>
    </lineage>
</organism>
<dbReference type="Gene3D" id="1.10.287.1490">
    <property type="match status" value="1"/>
</dbReference>
<evidence type="ECO:0000313" key="5">
    <source>
        <dbReference type="Proteomes" id="UP001307889"/>
    </source>
</evidence>